<gene>
    <name evidence="2" type="ORF">V6N11_014357</name>
</gene>
<proteinExistence type="predicted"/>
<dbReference type="EMBL" id="JBBPBN010000304">
    <property type="protein sequence ID" value="KAK8489709.1"/>
    <property type="molecule type" value="Genomic_DNA"/>
</dbReference>
<name>A0ABR2A9H2_9ROSI</name>
<evidence type="ECO:0000256" key="1">
    <source>
        <dbReference type="SAM" id="MobiDB-lite"/>
    </source>
</evidence>
<protein>
    <submittedName>
        <fullName evidence="2">Uncharacterized protein</fullName>
    </submittedName>
</protein>
<reference evidence="2 3" key="1">
    <citation type="journal article" date="2024" name="G3 (Bethesda)">
        <title>Genome assembly of Hibiscus sabdariffa L. provides insights into metabolisms of medicinal natural products.</title>
        <authorList>
            <person name="Kim T."/>
        </authorList>
    </citation>
    <scope>NUCLEOTIDE SEQUENCE [LARGE SCALE GENOMIC DNA]</scope>
    <source>
        <strain evidence="2">TK-2024</strain>
        <tissue evidence="2">Old leaves</tissue>
    </source>
</reference>
<feature type="region of interest" description="Disordered" evidence="1">
    <location>
        <begin position="161"/>
        <end position="180"/>
    </location>
</feature>
<evidence type="ECO:0000313" key="2">
    <source>
        <dbReference type="EMBL" id="KAK8489709.1"/>
    </source>
</evidence>
<dbReference type="Proteomes" id="UP001396334">
    <property type="component" value="Unassembled WGS sequence"/>
</dbReference>
<comment type="caution">
    <text evidence="2">The sequence shown here is derived from an EMBL/GenBank/DDBJ whole genome shotgun (WGS) entry which is preliminary data.</text>
</comment>
<feature type="compositionally biased region" description="Polar residues" evidence="1">
    <location>
        <begin position="163"/>
        <end position="180"/>
    </location>
</feature>
<keyword evidence="3" id="KW-1185">Reference proteome</keyword>
<organism evidence="2 3">
    <name type="scientific">Hibiscus sabdariffa</name>
    <name type="common">roselle</name>
    <dbReference type="NCBI Taxonomy" id="183260"/>
    <lineage>
        <taxon>Eukaryota</taxon>
        <taxon>Viridiplantae</taxon>
        <taxon>Streptophyta</taxon>
        <taxon>Embryophyta</taxon>
        <taxon>Tracheophyta</taxon>
        <taxon>Spermatophyta</taxon>
        <taxon>Magnoliopsida</taxon>
        <taxon>eudicotyledons</taxon>
        <taxon>Gunneridae</taxon>
        <taxon>Pentapetalae</taxon>
        <taxon>rosids</taxon>
        <taxon>malvids</taxon>
        <taxon>Malvales</taxon>
        <taxon>Malvaceae</taxon>
        <taxon>Malvoideae</taxon>
        <taxon>Hibiscus</taxon>
    </lineage>
</organism>
<evidence type="ECO:0000313" key="3">
    <source>
        <dbReference type="Proteomes" id="UP001396334"/>
    </source>
</evidence>
<accession>A0ABR2A9H2</accession>
<sequence>MFLPTENASVPPLSSSIPLSRHVKFNELFFPGASAKSPTVSRANALSRTLPVLSNPALVVPPSCTGNSPLSEHVAGSSSNVAPTATPVVDNDGVVVSNVALTAAPVVDNDGVVLSSADIDVASSSMPPVDATRSEFDDTAHNDVERDISEHTTTEHIEHVVSGPTTGTHTHNCHSMNSRH</sequence>